<dbReference type="EMBL" id="JACTAM010000015">
    <property type="protein sequence ID" value="KAI2656541.1"/>
    <property type="molecule type" value="Genomic_DNA"/>
</dbReference>
<name>A0ABQ8M0V6_LABRO</name>
<evidence type="ECO:0000313" key="4">
    <source>
        <dbReference type="Proteomes" id="UP000830375"/>
    </source>
</evidence>
<dbReference type="InterPro" id="IPR029006">
    <property type="entry name" value="ADF-H/Gelsolin-like_dom_sf"/>
</dbReference>
<comment type="similarity">
    <text evidence="1">Belongs to the actin-binding proteins ADF family. GMF subfamily.</text>
</comment>
<evidence type="ECO:0000259" key="2">
    <source>
        <dbReference type="PROSITE" id="PS51263"/>
    </source>
</evidence>
<protein>
    <submittedName>
        <fullName evidence="3">Glia maturation factor gamma</fullName>
    </submittedName>
</protein>
<keyword evidence="4" id="KW-1185">Reference proteome</keyword>
<dbReference type="InterPro" id="IPR002108">
    <property type="entry name" value="ADF-H"/>
</dbReference>
<comment type="caution">
    <text evidence="3">The sequence shown here is derived from an EMBL/GenBank/DDBJ whole genome shotgun (WGS) entry which is preliminary data.</text>
</comment>
<accession>A0ABQ8M0V6</accession>
<feature type="domain" description="ADF-H" evidence="2">
    <location>
        <begin position="20"/>
        <end position="103"/>
    </location>
</feature>
<dbReference type="PANTHER" id="PTHR11249">
    <property type="entry name" value="GLIAL FACTOR NATURATION FACTOR"/>
    <property type="match status" value="1"/>
</dbReference>
<organism evidence="3 4">
    <name type="scientific">Labeo rohita</name>
    <name type="common">Indian major carp</name>
    <name type="synonym">Cyprinus rohita</name>
    <dbReference type="NCBI Taxonomy" id="84645"/>
    <lineage>
        <taxon>Eukaryota</taxon>
        <taxon>Metazoa</taxon>
        <taxon>Chordata</taxon>
        <taxon>Craniata</taxon>
        <taxon>Vertebrata</taxon>
        <taxon>Euteleostomi</taxon>
        <taxon>Actinopterygii</taxon>
        <taxon>Neopterygii</taxon>
        <taxon>Teleostei</taxon>
        <taxon>Ostariophysi</taxon>
        <taxon>Cypriniformes</taxon>
        <taxon>Cyprinidae</taxon>
        <taxon>Labeoninae</taxon>
        <taxon>Labeonini</taxon>
        <taxon>Labeo</taxon>
    </lineage>
</organism>
<dbReference type="SUPFAM" id="SSF55753">
    <property type="entry name" value="Actin depolymerizing proteins"/>
    <property type="match status" value="1"/>
</dbReference>
<dbReference type="Gene3D" id="3.40.20.10">
    <property type="entry name" value="Severin"/>
    <property type="match status" value="1"/>
</dbReference>
<dbReference type="InterPro" id="IPR011171">
    <property type="entry name" value="GMF"/>
</dbReference>
<sequence length="103" mass="12205">MQCEVKDVQRVWGLFLQSSSLVVCEVDVGLQEKLKKFRFRKETNNAAILMKIDMEKQLVVLEEEYENISMDELREELPERQPRYPHPTTPTALLIHALSRFHY</sequence>
<evidence type="ECO:0000313" key="3">
    <source>
        <dbReference type="EMBL" id="KAI2656541.1"/>
    </source>
</evidence>
<dbReference type="Pfam" id="PF00241">
    <property type="entry name" value="Cofilin_ADF"/>
    <property type="match status" value="1"/>
</dbReference>
<evidence type="ECO:0000256" key="1">
    <source>
        <dbReference type="ARBA" id="ARBA00010055"/>
    </source>
</evidence>
<dbReference type="Proteomes" id="UP000830375">
    <property type="component" value="Unassembled WGS sequence"/>
</dbReference>
<reference evidence="3 4" key="1">
    <citation type="submission" date="2022-01" db="EMBL/GenBank/DDBJ databases">
        <title>A high-quality chromosome-level genome assembly of rohu carp, Labeo rohita.</title>
        <authorList>
            <person name="Arick M.A. II"/>
            <person name="Hsu C.-Y."/>
            <person name="Magbanua Z."/>
            <person name="Pechanova O."/>
            <person name="Grover C."/>
            <person name="Miller E."/>
            <person name="Thrash A."/>
            <person name="Ezzel L."/>
            <person name="Alam S."/>
            <person name="Benzie J."/>
            <person name="Hamilton M."/>
            <person name="Karsi A."/>
            <person name="Lawrence M.L."/>
            <person name="Peterson D.G."/>
        </authorList>
    </citation>
    <scope>NUCLEOTIDE SEQUENCE [LARGE SCALE GENOMIC DNA]</scope>
    <source>
        <strain evidence="4">BAU-BD-2019</strain>
        <tissue evidence="3">Blood</tissue>
    </source>
</reference>
<proteinExistence type="inferred from homology"/>
<dbReference type="PANTHER" id="PTHR11249:SF4">
    <property type="entry name" value="GLIA MATURATION FACTOR GAMMA"/>
    <property type="match status" value="1"/>
</dbReference>
<gene>
    <name evidence="3" type="ORF">H4Q32_013498</name>
</gene>
<dbReference type="PROSITE" id="PS51263">
    <property type="entry name" value="ADF_H"/>
    <property type="match status" value="1"/>
</dbReference>